<dbReference type="Pfam" id="PF01261">
    <property type="entry name" value="AP_endonuc_2"/>
    <property type="match status" value="1"/>
</dbReference>
<evidence type="ECO:0000313" key="6">
    <source>
        <dbReference type="Proteomes" id="UP000609121"/>
    </source>
</evidence>
<dbReference type="AlphaFoldDB" id="A0A8J6YVH9"/>
<reference evidence="5" key="1">
    <citation type="submission" date="2020-09" db="EMBL/GenBank/DDBJ databases">
        <title>A novel bacterium of genus Mangrovicoccus, isolated from South China Sea.</title>
        <authorList>
            <person name="Huang H."/>
            <person name="Mo K."/>
            <person name="Hu Y."/>
        </authorList>
    </citation>
    <scope>NUCLEOTIDE SEQUENCE</scope>
    <source>
        <strain evidence="5">HB182678</strain>
    </source>
</reference>
<feature type="active site" description="Proton donor/acceptor" evidence="3">
    <location>
        <position position="141"/>
    </location>
</feature>
<evidence type="ECO:0000313" key="5">
    <source>
        <dbReference type="EMBL" id="MBE3636833.1"/>
    </source>
</evidence>
<feature type="domain" description="Xylose isomerase-like TIM barrel" evidence="4">
    <location>
        <begin position="44"/>
        <end position="250"/>
    </location>
</feature>
<dbReference type="GO" id="GO:0016853">
    <property type="term" value="F:isomerase activity"/>
    <property type="evidence" value="ECO:0007669"/>
    <property type="project" value="UniProtKB-KW"/>
</dbReference>
<organism evidence="5 6">
    <name type="scientific">Mangrovicoccus algicola</name>
    <dbReference type="NCBI Taxonomy" id="2771008"/>
    <lineage>
        <taxon>Bacteria</taxon>
        <taxon>Pseudomonadati</taxon>
        <taxon>Pseudomonadota</taxon>
        <taxon>Alphaproteobacteria</taxon>
        <taxon>Rhodobacterales</taxon>
        <taxon>Paracoccaceae</taxon>
        <taxon>Mangrovicoccus</taxon>
    </lineage>
</organism>
<dbReference type="InterPro" id="IPR013022">
    <property type="entry name" value="Xyl_isomerase-like_TIM-brl"/>
</dbReference>
<gene>
    <name evidence="5" type="ORF">ICN82_01285</name>
</gene>
<dbReference type="PANTHER" id="PTHR43489">
    <property type="entry name" value="ISOMERASE"/>
    <property type="match status" value="1"/>
</dbReference>
<comment type="caution">
    <text evidence="5">The sequence shown here is derived from an EMBL/GenBank/DDBJ whole genome shotgun (WGS) entry which is preliminary data.</text>
</comment>
<dbReference type="InterPro" id="IPR026040">
    <property type="entry name" value="HyI-like"/>
</dbReference>
<dbReference type="PIRSF" id="PIRSF006241">
    <property type="entry name" value="HyI"/>
    <property type="match status" value="1"/>
</dbReference>
<dbReference type="RefSeq" id="WP_193179016.1">
    <property type="nucleotide sequence ID" value="NZ_JACVXA010000003.1"/>
</dbReference>
<dbReference type="InterPro" id="IPR050417">
    <property type="entry name" value="Sugar_Epim/Isomerase"/>
</dbReference>
<dbReference type="EMBL" id="JACVXA010000003">
    <property type="protein sequence ID" value="MBE3636833.1"/>
    <property type="molecule type" value="Genomic_DNA"/>
</dbReference>
<protein>
    <submittedName>
        <fullName evidence="5">TIM barrel protein</fullName>
    </submittedName>
</protein>
<proteinExistence type="inferred from homology"/>
<feature type="active site" description="Proton donor/acceptor" evidence="3">
    <location>
        <position position="239"/>
    </location>
</feature>
<dbReference type="InterPro" id="IPR036237">
    <property type="entry name" value="Xyl_isomerase-like_sf"/>
</dbReference>
<dbReference type="Gene3D" id="3.20.20.150">
    <property type="entry name" value="Divalent-metal-dependent TIM barrel enzymes"/>
    <property type="match status" value="1"/>
</dbReference>
<evidence type="ECO:0000259" key="4">
    <source>
        <dbReference type="Pfam" id="PF01261"/>
    </source>
</evidence>
<comment type="similarity">
    <text evidence="2">Belongs to the hyi family.</text>
</comment>
<keyword evidence="1 2" id="KW-0413">Isomerase</keyword>
<sequence>MTGFALAACAEMLWRDRPVAWRCARLKEMGFGVGLWNWPDHDLAELEATGAEFTIMNGYLTGRLADDEGAAELLRSARETAQVGKRLGVQRLNLHGTGLGEGGLPVVPCEIVTGAMWLKARDTLARIAEMAEEEGVVFTLENLNLPVDHPGVPFGRAEDTIALVAAVDHPRLRLNLDLYHVQIGEGNLIETCRRALPWIGEVQVADVPGRCEPGTGEINYRGVARALHEMGYAGPVGMEAFAAGDPEAALEAFRAAFTL</sequence>
<evidence type="ECO:0000256" key="3">
    <source>
        <dbReference type="PIRSR" id="PIRSR006241-50"/>
    </source>
</evidence>
<evidence type="ECO:0000256" key="2">
    <source>
        <dbReference type="PIRNR" id="PIRNR006241"/>
    </source>
</evidence>
<dbReference type="SUPFAM" id="SSF51658">
    <property type="entry name" value="Xylose isomerase-like"/>
    <property type="match status" value="1"/>
</dbReference>
<keyword evidence="6" id="KW-1185">Reference proteome</keyword>
<dbReference type="Proteomes" id="UP000609121">
    <property type="component" value="Unassembled WGS sequence"/>
</dbReference>
<evidence type="ECO:0000256" key="1">
    <source>
        <dbReference type="ARBA" id="ARBA00023235"/>
    </source>
</evidence>
<name>A0A8J6YVH9_9RHOB</name>
<accession>A0A8J6YVH9</accession>